<dbReference type="RefSeq" id="WP_023402833.1">
    <property type="nucleotide sequence ID" value="NZ_BAUJ01000005.1"/>
</dbReference>
<evidence type="ECO:0000256" key="1">
    <source>
        <dbReference type="SAM" id="MobiDB-lite"/>
    </source>
</evidence>
<protein>
    <recommendedName>
        <fullName evidence="4">EcxA zinc-binding domain-containing protein</fullName>
    </recommendedName>
</protein>
<dbReference type="OrthoDB" id="9776599at2"/>
<dbReference type="eggNOG" id="ENOG502ZASZ">
    <property type="taxonomic scope" value="Bacteria"/>
</dbReference>
<dbReference type="GO" id="GO:0008237">
    <property type="term" value="F:metallopeptidase activity"/>
    <property type="evidence" value="ECO:0007669"/>
    <property type="project" value="InterPro"/>
</dbReference>
<dbReference type="SUPFAM" id="SSF55486">
    <property type="entry name" value="Metalloproteases ('zincins'), catalytic domain"/>
    <property type="match status" value="1"/>
</dbReference>
<name>V5FHH0_9VIBR</name>
<dbReference type="InterPro" id="IPR024079">
    <property type="entry name" value="MetalloPept_cat_dom_sf"/>
</dbReference>
<dbReference type="Gene3D" id="3.40.390.10">
    <property type="entry name" value="Collagenase (Catalytic Domain)"/>
    <property type="match status" value="1"/>
</dbReference>
<evidence type="ECO:0000313" key="3">
    <source>
        <dbReference type="Proteomes" id="UP000017800"/>
    </source>
</evidence>
<dbReference type="EMBL" id="BAUJ01000005">
    <property type="protein sequence ID" value="GAD88447.1"/>
    <property type="molecule type" value="Genomic_DNA"/>
</dbReference>
<feature type="region of interest" description="Disordered" evidence="1">
    <location>
        <begin position="448"/>
        <end position="479"/>
    </location>
</feature>
<sequence length="1357" mass="151997">MNKNWNSMGYKGTVVSLLCSLAIVGCGPKDEEYKEVAKDINQMTTSDISSLNDTKFIYSHTVTQLPSFLNNAVAYDIRRHASVKINLVSDGIEVRALPRDIYTSDNQSNITNWPMVLFIPGSYIDYKCQEDSYDKCINKETVNSDADVSWDKKRYFIPDLANVEQFSDGEEGIGQQFNNCMQQQGGATLVHDGSWNGSEIDLKNGIINFELQKRYTLSNSNSCQVVYRNIAGSESGTGTSSNSFATHEFYSIVAKDNLSKKEYTPVPYSHEDFARFGFFDSETENLAYISLRDRSKVQNGHRYHDYLYRWNPNRENITYYLDNNYYLPENKPYLDSAKNAIKAINIELKEAKTGVPTIVLKKQGDKRFGDLRYSYITLDNFADNFNYSGLTESITDTQTGEIVASHIVMNLPMSRSTGTEGRYDTIRDTFKYLDGKLNADEISAKLTSGDMNASDTSTSQSTATADDTAYNTSSDDEALSDAERSNLAKSTQYYNALHGLETFGANKRVGVGTYDIDNGVHASTSMKVPPIPKTPEVSGDQLPPYIQTFWTENLSPIYGPDSTIWDDPDLWTGEPRHSDMLSFSELSPKNQLLMQEITGNGFYSAILTHELGHSFGLRHNFRSSVDLAHHFTKNSPFYKKVQPKIDKALGVAGDKSMQIITSYSSVMEYMADSSFYNNIYGAYDLAALRFGYAREIQPKMSDDTIFDADGPWISVKTRDNSILGSWKKEQPTTPTLGNGTISTLEKSYKMDTVRYQFCSDSDIETDFYCNKSDVALESSAMNPGGADTFKSISRQLLDGVYVSFYNQSVGGNGLSDLSALGKIFDNGDYYTSTSALIKIRHNIARAANSAGVYDADDYLNDQTCPYNFGSQPSPYSVKGLEQCTSLRFSLDSVLLYSLSALNVNDVDARVRIYQRPKPGISVNLSTPVYATDVNLNDLYNAVTDLHISYDGSKSPMTSSNDLHKNFTDEQHQELLFKVLIENNPAVINAFSMTQPVPIDARNYRVEVTPSPTASVVTPLNGINLPSDIHPQDGNLYKKIAPQWPTKLELMQDLLRTSDLDSMDHFSNLAMVDYDHKMGRTVEMFLCNSVMHTDYAQFHSSTAKEPLSYTTAIPTEPVLNNTCVQDIIQHSDITDEGAIVAAQPYAPYISSPAPGFYYENYIKQYLTYNLLSGKGNDPANKYIEPVTKSESNKHLYRHFGLSYSSAAEEGMTSRTNYLKALLNQVLLATEDGVQGSYGHSENWREYVSVHKDSGLFQGSPIYTFDTVKQEYTVDPSWMTSNEVYNPDTGKSVYIGPKNALAQKLRKRIQNTVVKLWQLNNASHTPSLVPIPDTHMSENLKLQLERDKQVLFNILPELD</sequence>
<evidence type="ECO:0000313" key="2">
    <source>
        <dbReference type="EMBL" id="GAD88447.1"/>
    </source>
</evidence>
<dbReference type="Proteomes" id="UP000017800">
    <property type="component" value="Unassembled WGS sequence"/>
</dbReference>
<organism evidence="2 3">
    <name type="scientific">Vibrio halioticoli NBRC 102217</name>
    <dbReference type="NCBI Taxonomy" id="1219072"/>
    <lineage>
        <taxon>Bacteria</taxon>
        <taxon>Pseudomonadati</taxon>
        <taxon>Pseudomonadota</taxon>
        <taxon>Gammaproteobacteria</taxon>
        <taxon>Vibrionales</taxon>
        <taxon>Vibrionaceae</taxon>
        <taxon>Vibrio</taxon>
    </lineage>
</organism>
<reference evidence="2 3" key="1">
    <citation type="submission" date="2013-10" db="EMBL/GenBank/DDBJ databases">
        <authorList>
            <person name="Ichikawa N."/>
            <person name="Kimura A."/>
            <person name="Ohji S."/>
            <person name="Hosoyama A."/>
            <person name="Fujita N."/>
        </authorList>
    </citation>
    <scope>NUCLEOTIDE SEQUENCE [LARGE SCALE GENOMIC DNA]</scope>
    <source>
        <strain evidence="2 3">NBRC 102217</strain>
    </source>
</reference>
<dbReference type="PROSITE" id="PS51257">
    <property type="entry name" value="PROKAR_LIPOPROTEIN"/>
    <property type="match status" value="1"/>
</dbReference>
<evidence type="ECO:0008006" key="4">
    <source>
        <dbReference type="Google" id="ProtNLM"/>
    </source>
</evidence>
<keyword evidence="3" id="KW-1185">Reference proteome</keyword>
<feature type="compositionally biased region" description="Low complexity" evidence="1">
    <location>
        <begin position="453"/>
        <end position="469"/>
    </location>
</feature>
<gene>
    <name evidence="2" type="ORF">VHA01S_005_00500</name>
</gene>
<comment type="caution">
    <text evidence="2">The sequence shown here is derived from an EMBL/GenBank/DDBJ whole genome shotgun (WGS) entry which is preliminary data.</text>
</comment>
<dbReference type="PANTHER" id="PTHR38478">
    <property type="entry name" value="PEPTIDASE M1A AND M12B"/>
    <property type="match status" value="1"/>
</dbReference>
<dbReference type="PANTHER" id="PTHR38478:SF1">
    <property type="entry name" value="ZINC DEPENDENT METALLOPROTEASE DOMAIN LIPOPROTEIN"/>
    <property type="match status" value="1"/>
</dbReference>
<proteinExistence type="predicted"/>
<reference evidence="2 3" key="2">
    <citation type="submission" date="2013-11" db="EMBL/GenBank/DDBJ databases">
        <title>Whole genome shotgun sequence of Vibrio halioticoli NBRC 102217.</title>
        <authorList>
            <person name="Isaki S."/>
            <person name="Kimura A."/>
            <person name="Ohji S."/>
            <person name="Hosoyama A."/>
            <person name="Fujita N."/>
            <person name="Hashimoto M."/>
            <person name="Hosoyama Y."/>
            <person name="Yamazoe A."/>
        </authorList>
    </citation>
    <scope>NUCLEOTIDE SEQUENCE [LARGE SCALE GENOMIC DNA]</scope>
    <source>
        <strain evidence="2 3">NBRC 102217</strain>
    </source>
</reference>
<accession>V5FHH0</accession>